<feature type="modified residue" description="N6-(pyridoxal phosphate)lysine" evidence="2">
    <location>
        <position position="62"/>
    </location>
</feature>
<accession>A0A8K0AIB4</accession>
<evidence type="ECO:0000313" key="7">
    <source>
        <dbReference type="Proteomes" id="UP000799049"/>
    </source>
</evidence>
<dbReference type="CDD" id="cd06822">
    <property type="entry name" value="PLPDE_III_YBL036c_euk"/>
    <property type="match status" value="1"/>
</dbReference>
<dbReference type="EMBL" id="VRVR01000002">
    <property type="protein sequence ID" value="KAF0853119.1"/>
    <property type="molecule type" value="Genomic_DNA"/>
</dbReference>
<dbReference type="Pfam" id="PF01168">
    <property type="entry name" value="Ala_racemase_N"/>
    <property type="match status" value="1"/>
</dbReference>
<dbReference type="Proteomes" id="UP000799049">
    <property type="component" value="Unassembled WGS sequence"/>
</dbReference>
<dbReference type="InterPro" id="IPR001608">
    <property type="entry name" value="Ala_racemase_N"/>
</dbReference>
<sequence>MWFCVRGRRKNRKQSRLPSRARGLFDCSCVLQIEEEMSGIQEALKTIRNSIPKSVRLVAVSKTKPASAVLAAYDAGQRVFGENYVQELVDKAPVLPKDIQWHFIGHLQSNKAKSIVEIPNLQCVESVDREKVADALQKACEKANRPLLDVMIQVNTSGEDTKSGCDPSHAENLVRHVLDTCPALRVKGLMTIGSPNPSPPNRDFELLRTLRNQCQVTFAGRVCDLELSMGMSHDFVLAIENGSTNVRVGSSIFGNRVYTESSNTSSSDSDHFSSNVPAN</sequence>
<dbReference type="HAMAP" id="MF_02087">
    <property type="entry name" value="PLP_homeostasis"/>
    <property type="match status" value="1"/>
</dbReference>
<keyword evidence="1 2" id="KW-0663">Pyridoxal phosphate</keyword>
<evidence type="ECO:0000259" key="5">
    <source>
        <dbReference type="Pfam" id="PF01168"/>
    </source>
</evidence>
<dbReference type="PANTHER" id="PTHR10146">
    <property type="entry name" value="PROLINE SYNTHETASE CO-TRANSCRIBED BACTERIAL HOMOLOG PROTEIN"/>
    <property type="match status" value="1"/>
</dbReference>
<comment type="caution">
    <text evidence="6">The sequence shown here is derived from an EMBL/GenBank/DDBJ whole genome shotgun (WGS) entry which is preliminary data.</text>
</comment>
<dbReference type="PANTHER" id="PTHR10146:SF14">
    <property type="entry name" value="PYRIDOXAL PHOSPHATE HOMEOSTASIS PROTEIN"/>
    <property type="match status" value="1"/>
</dbReference>
<evidence type="ECO:0000256" key="3">
    <source>
        <dbReference type="RuleBase" id="RU004514"/>
    </source>
</evidence>
<feature type="region of interest" description="Disordered" evidence="4">
    <location>
        <begin position="259"/>
        <end position="279"/>
    </location>
</feature>
<keyword evidence="7" id="KW-1185">Reference proteome</keyword>
<dbReference type="OrthoDB" id="10264196at2759"/>
<dbReference type="InterPro" id="IPR029066">
    <property type="entry name" value="PLP-binding_barrel"/>
</dbReference>
<dbReference type="Gene3D" id="3.20.20.10">
    <property type="entry name" value="Alanine racemase"/>
    <property type="match status" value="1"/>
</dbReference>
<evidence type="ECO:0000313" key="6">
    <source>
        <dbReference type="EMBL" id="KAF0853119.1"/>
    </source>
</evidence>
<reference evidence="6" key="1">
    <citation type="submission" date="2019-09" db="EMBL/GenBank/DDBJ databases">
        <title>The Mitochondrial Proteome of the Jakobid, Andalucia godoyi, a Protist With the Most Gene-Rich and Bacteria-Like Mitochondrial Genome.</title>
        <authorList>
            <person name="Gray M.W."/>
            <person name="Burger G."/>
            <person name="Derelle R."/>
            <person name="Klimes V."/>
            <person name="Leger M."/>
            <person name="Sarrasin M."/>
            <person name="Vlcek C."/>
            <person name="Roger A.J."/>
            <person name="Elias M."/>
            <person name="Lang B.F."/>
        </authorList>
    </citation>
    <scope>NUCLEOTIDE SEQUENCE</scope>
    <source>
        <strain evidence="6">And28</strain>
    </source>
</reference>
<organism evidence="6 7">
    <name type="scientific">Andalucia godoyi</name>
    <name type="common">Flagellate</name>
    <dbReference type="NCBI Taxonomy" id="505711"/>
    <lineage>
        <taxon>Eukaryota</taxon>
        <taxon>Discoba</taxon>
        <taxon>Jakobida</taxon>
        <taxon>Andalucina</taxon>
        <taxon>Andaluciidae</taxon>
        <taxon>Andalucia</taxon>
    </lineage>
</organism>
<feature type="compositionally biased region" description="Low complexity" evidence="4">
    <location>
        <begin position="261"/>
        <end position="279"/>
    </location>
</feature>
<feature type="domain" description="Alanine racemase N-terminal" evidence="5">
    <location>
        <begin position="40"/>
        <end position="255"/>
    </location>
</feature>
<dbReference type="SUPFAM" id="SSF51419">
    <property type="entry name" value="PLP-binding barrel"/>
    <property type="match status" value="1"/>
</dbReference>
<evidence type="ECO:0000256" key="2">
    <source>
        <dbReference type="HAMAP-Rule" id="MF_03225"/>
    </source>
</evidence>
<dbReference type="PROSITE" id="PS01211">
    <property type="entry name" value="UPF0001"/>
    <property type="match status" value="1"/>
</dbReference>
<dbReference type="AlphaFoldDB" id="A0A8K0AIB4"/>
<protein>
    <recommendedName>
        <fullName evidence="2">Pyridoxal phosphate homeostasis protein</fullName>
        <shortName evidence="2">PLP homeostasis protein</shortName>
    </recommendedName>
</protein>
<dbReference type="NCBIfam" id="TIGR00044">
    <property type="entry name" value="YggS family pyridoxal phosphate-dependent enzyme"/>
    <property type="match status" value="1"/>
</dbReference>
<comment type="function">
    <text evidence="2">Pyridoxal 5'-phosphate (PLP)-binding protein, which may be involved in intracellular homeostatic regulation of pyridoxal 5'-phosphate (PLP), the active form of vitamin B6.</text>
</comment>
<name>A0A8K0AIB4_ANDGO</name>
<dbReference type="FunFam" id="3.20.20.10:FF:000007">
    <property type="entry name" value="Pyridoxal phosphate homeostasis protein"/>
    <property type="match status" value="1"/>
</dbReference>
<comment type="similarity">
    <text evidence="2 3">Belongs to the pyridoxal phosphate-binding protein YggS/PROSC family.</text>
</comment>
<evidence type="ECO:0000256" key="1">
    <source>
        <dbReference type="ARBA" id="ARBA00022898"/>
    </source>
</evidence>
<proteinExistence type="inferred from homology"/>
<gene>
    <name evidence="6" type="ORF">ANDGO_03157</name>
</gene>
<dbReference type="GO" id="GO:0030170">
    <property type="term" value="F:pyridoxal phosphate binding"/>
    <property type="evidence" value="ECO:0007669"/>
    <property type="project" value="UniProtKB-UniRule"/>
</dbReference>
<evidence type="ECO:0000256" key="4">
    <source>
        <dbReference type="SAM" id="MobiDB-lite"/>
    </source>
</evidence>
<dbReference type="InterPro" id="IPR011078">
    <property type="entry name" value="PyrdxlP_homeostasis"/>
</dbReference>